<protein>
    <submittedName>
        <fullName evidence="2">Uncharacterized protein DUF4230</fullName>
    </submittedName>
</protein>
<name>A0A4V3HGN1_9FLAO</name>
<evidence type="ECO:0000256" key="1">
    <source>
        <dbReference type="SAM" id="Phobius"/>
    </source>
</evidence>
<dbReference type="EMBL" id="SORL01000008">
    <property type="protein sequence ID" value="TDY61961.1"/>
    <property type="molecule type" value="Genomic_DNA"/>
</dbReference>
<keyword evidence="3" id="KW-1185">Reference proteome</keyword>
<reference evidence="2 3" key="1">
    <citation type="submission" date="2019-03" db="EMBL/GenBank/DDBJ databases">
        <title>Genomic Encyclopedia of Type Strains, Phase III (KMG-III): the genomes of soil and plant-associated and newly described type strains.</title>
        <authorList>
            <person name="Whitman W."/>
        </authorList>
    </citation>
    <scope>NUCLEOTIDE SEQUENCE [LARGE SCALE GENOMIC DNA]</scope>
    <source>
        <strain evidence="2 3">CECT 8301</strain>
    </source>
</reference>
<comment type="caution">
    <text evidence="2">The sequence shown here is derived from an EMBL/GenBank/DDBJ whole genome shotgun (WGS) entry which is preliminary data.</text>
</comment>
<proteinExistence type="predicted"/>
<sequence length="211" mass="24328">MFFYFSHMRKILFGVVITLVVLFIFKYCGEKQEDKMVLKESSALIQEQIKNVGKLIVTEGHFSEVFNYKNSKDIFGAYLTSEKKALVVVNADVTIAYDLSKIEFQVDEATKTLTIISIPKEEIKISPDFEYYDIQADFLNPFEAKDYNDIKAIVNKSLDKKLEKSDLKSNAQNRLISELSKFYILTNSLGWTLQYNSTPITKTEELLNLKL</sequence>
<evidence type="ECO:0000313" key="3">
    <source>
        <dbReference type="Proteomes" id="UP000294824"/>
    </source>
</evidence>
<dbReference type="Pfam" id="PF14014">
    <property type="entry name" value="DUF4230"/>
    <property type="match status" value="1"/>
</dbReference>
<keyword evidence="1" id="KW-0472">Membrane</keyword>
<organism evidence="2 3">
    <name type="scientific">Algibacter lectus</name>
    <dbReference type="NCBI Taxonomy" id="221126"/>
    <lineage>
        <taxon>Bacteria</taxon>
        <taxon>Pseudomonadati</taxon>
        <taxon>Bacteroidota</taxon>
        <taxon>Flavobacteriia</taxon>
        <taxon>Flavobacteriales</taxon>
        <taxon>Flavobacteriaceae</taxon>
        <taxon>Algibacter</taxon>
    </lineage>
</organism>
<keyword evidence="1" id="KW-0812">Transmembrane</keyword>
<feature type="transmembrane region" description="Helical" evidence="1">
    <location>
        <begin position="12"/>
        <end position="29"/>
    </location>
</feature>
<evidence type="ECO:0000313" key="2">
    <source>
        <dbReference type="EMBL" id="TDY61961.1"/>
    </source>
</evidence>
<accession>A0A4V3HGN1</accession>
<dbReference type="InterPro" id="IPR025324">
    <property type="entry name" value="DUF4230"/>
</dbReference>
<gene>
    <name evidence="2" type="ORF">DFQ06_1772</name>
</gene>
<dbReference type="Proteomes" id="UP000294824">
    <property type="component" value="Unassembled WGS sequence"/>
</dbReference>
<dbReference type="AlphaFoldDB" id="A0A4V3HGN1"/>
<keyword evidence="1" id="KW-1133">Transmembrane helix</keyword>